<evidence type="ECO:0000256" key="1">
    <source>
        <dbReference type="SAM" id="MobiDB-lite"/>
    </source>
</evidence>
<organism evidence="2 3">
    <name type="scientific">Gemmata massiliana</name>
    <dbReference type="NCBI Taxonomy" id="1210884"/>
    <lineage>
        <taxon>Bacteria</taxon>
        <taxon>Pseudomonadati</taxon>
        <taxon>Planctomycetota</taxon>
        <taxon>Planctomycetia</taxon>
        <taxon>Gemmatales</taxon>
        <taxon>Gemmataceae</taxon>
        <taxon>Gemmata</taxon>
    </lineage>
</organism>
<protein>
    <submittedName>
        <fullName evidence="2">Uncharacterized protein</fullName>
    </submittedName>
</protein>
<evidence type="ECO:0000313" key="2">
    <source>
        <dbReference type="EMBL" id="VTR94321.1"/>
    </source>
</evidence>
<proteinExistence type="predicted"/>
<accession>A0A6P2CZA8</accession>
<gene>
    <name evidence="2" type="ORF">SOIL9_33930</name>
</gene>
<dbReference type="EMBL" id="LR593886">
    <property type="protein sequence ID" value="VTR94321.1"/>
    <property type="molecule type" value="Genomic_DNA"/>
</dbReference>
<reference evidence="2 3" key="1">
    <citation type="submission" date="2019-05" db="EMBL/GenBank/DDBJ databases">
        <authorList>
            <consortium name="Science for Life Laboratories"/>
        </authorList>
    </citation>
    <scope>NUCLEOTIDE SEQUENCE [LARGE SCALE GENOMIC DNA]</scope>
    <source>
        <strain evidence="2">Soil9</strain>
    </source>
</reference>
<feature type="compositionally biased region" description="Polar residues" evidence="1">
    <location>
        <begin position="1"/>
        <end position="11"/>
    </location>
</feature>
<feature type="region of interest" description="Disordered" evidence="1">
    <location>
        <begin position="1"/>
        <end position="21"/>
    </location>
</feature>
<dbReference type="KEGG" id="gms:SOIL9_33930"/>
<dbReference type="AlphaFoldDB" id="A0A6P2CZA8"/>
<evidence type="ECO:0000313" key="3">
    <source>
        <dbReference type="Proteomes" id="UP000464178"/>
    </source>
</evidence>
<dbReference type="Proteomes" id="UP000464178">
    <property type="component" value="Chromosome"/>
</dbReference>
<name>A0A6P2CZA8_9BACT</name>
<keyword evidence="3" id="KW-1185">Reference proteome</keyword>
<sequence>MSRTVTATPVSRRSADSQMRPPRSVYLAQVFSKLLNTWARRVRSASRKTGVSGNETVSSCPASLIWAGPSRRRC</sequence>